<dbReference type="Proteomes" id="UP000030940">
    <property type="component" value="Chromosome"/>
</dbReference>
<evidence type="ECO:0000256" key="2">
    <source>
        <dbReference type="ARBA" id="ARBA00011838"/>
    </source>
</evidence>
<evidence type="ECO:0000256" key="1">
    <source>
        <dbReference type="ARBA" id="ARBA00006227"/>
    </source>
</evidence>
<dbReference type="STRING" id="1245910.OY14_01665"/>
<sequence length="154" mass="17608">MSKITNNDTIWVKPKTVEKKWYVIDAADKILGKVAVDVVRILRGKHKAYYTPHQDLGDNVIIINASKVRLTGKKYQQKLYYRHSRYPGGLYSDTFRTLSEKKPCAPLEIAIKGMLPKGPLGRDLFRNLKVFSGSEHTLKAQNPVKLEVNLREVK</sequence>
<reference evidence="9 10" key="1">
    <citation type="journal article" date="2015" name="Genome Announc.">
        <title>Genome Sequence of Borrelia chilensis VA1, a South American Member of the Lyme Borreliosis Group.</title>
        <authorList>
            <person name="Huang W."/>
            <person name="Ojaimi C."/>
            <person name="Fallon J.T."/>
            <person name="Travisany D."/>
            <person name="Maass A."/>
            <person name="Ivanova L."/>
            <person name="Tomova A."/>
            <person name="Gonzalez-Acuna D."/>
            <person name="Godfrey H.P."/>
            <person name="Cabello F.C."/>
        </authorList>
    </citation>
    <scope>NUCLEOTIDE SEQUENCE [LARGE SCALE GENOMIC DNA]</scope>
    <source>
        <strain evidence="9 10">VA1</strain>
    </source>
</reference>
<dbReference type="PROSITE" id="PS00783">
    <property type="entry name" value="RIBOSOMAL_L13"/>
    <property type="match status" value="1"/>
</dbReference>
<protein>
    <recommendedName>
        <fullName evidence="5 6">Large ribosomal subunit protein uL13</fullName>
    </recommendedName>
</protein>
<accession>A0A0A7UXP0</accession>
<dbReference type="EMBL" id="CP009910">
    <property type="protein sequence ID" value="AJA90163.1"/>
    <property type="molecule type" value="Genomic_DNA"/>
</dbReference>
<dbReference type="PANTHER" id="PTHR11545">
    <property type="entry name" value="RIBOSOMAL PROTEIN L13"/>
    <property type="match status" value="1"/>
</dbReference>
<dbReference type="InterPro" id="IPR005822">
    <property type="entry name" value="Ribosomal_uL13"/>
</dbReference>
<dbReference type="GO" id="GO:0003729">
    <property type="term" value="F:mRNA binding"/>
    <property type="evidence" value="ECO:0007669"/>
    <property type="project" value="TreeGrafter"/>
</dbReference>
<comment type="subunit">
    <text evidence="2 6">Part of the 50S ribosomal subunit.</text>
</comment>
<keyword evidence="4 6" id="KW-0687">Ribonucleoprotein</keyword>
<comment type="function">
    <text evidence="6 8">This protein is one of the early assembly proteins of the 50S ribosomal subunit, although it is not seen to bind rRNA by itself. It is important during the early stages of 50S assembly.</text>
</comment>
<dbReference type="FunFam" id="3.90.1180.10:FF:000001">
    <property type="entry name" value="50S ribosomal protein L13"/>
    <property type="match status" value="1"/>
</dbReference>
<dbReference type="CDD" id="cd00392">
    <property type="entry name" value="Ribosomal_L13"/>
    <property type="match status" value="1"/>
</dbReference>
<evidence type="ECO:0000256" key="4">
    <source>
        <dbReference type="ARBA" id="ARBA00023274"/>
    </source>
</evidence>
<dbReference type="GO" id="GO:0017148">
    <property type="term" value="P:negative regulation of translation"/>
    <property type="evidence" value="ECO:0007669"/>
    <property type="project" value="TreeGrafter"/>
</dbReference>
<evidence type="ECO:0000313" key="9">
    <source>
        <dbReference type="EMBL" id="AJA90163.1"/>
    </source>
</evidence>
<gene>
    <name evidence="6 8" type="primary">rplM</name>
    <name evidence="9" type="ORF">OY14_01665</name>
</gene>
<dbReference type="InterPro" id="IPR036899">
    <property type="entry name" value="Ribosomal_uL13_sf"/>
</dbReference>
<dbReference type="InterPro" id="IPR023563">
    <property type="entry name" value="Ribosomal_uL13_CS"/>
</dbReference>
<keyword evidence="3 6" id="KW-0689">Ribosomal protein</keyword>
<dbReference type="GO" id="GO:0006412">
    <property type="term" value="P:translation"/>
    <property type="evidence" value="ECO:0007669"/>
    <property type="project" value="UniProtKB-UniRule"/>
</dbReference>
<dbReference type="AlphaFoldDB" id="A0A0A7UXP0"/>
<evidence type="ECO:0000313" key="10">
    <source>
        <dbReference type="Proteomes" id="UP000030940"/>
    </source>
</evidence>
<dbReference type="Gene3D" id="3.90.1180.10">
    <property type="entry name" value="Ribosomal protein L13"/>
    <property type="match status" value="1"/>
</dbReference>
<dbReference type="KEGG" id="bchi:OY14_01665"/>
<dbReference type="HOGENOM" id="CLU_082184_2_2_12"/>
<dbReference type="NCBIfam" id="TIGR01066">
    <property type="entry name" value="rplM_bact"/>
    <property type="match status" value="1"/>
</dbReference>
<dbReference type="PANTHER" id="PTHR11545:SF2">
    <property type="entry name" value="LARGE RIBOSOMAL SUBUNIT PROTEIN UL13M"/>
    <property type="match status" value="1"/>
</dbReference>
<dbReference type="InterPro" id="IPR005823">
    <property type="entry name" value="Ribosomal_uL13_bac-type"/>
</dbReference>
<evidence type="ECO:0000256" key="8">
    <source>
        <dbReference type="RuleBase" id="RU003878"/>
    </source>
</evidence>
<evidence type="ECO:0000256" key="3">
    <source>
        <dbReference type="ARBA" id="ARBA00022980"/>
    </source>
</evidence>
<organism evidence="9 10">
    <name type="scientific">Borreliella chilensis</name>
    <dbReference type="NCBI Taxonomy" id="1245910"/>
    <lineage>
        <taxon>Bacteria</taxon>
        <taxon>Pseudomonadati</taxon>
        <taxon>Spirochaetota</taxon>
        <taxon>Spirochaetia</taxon>
        <taxon>Spirochaetales</taxon>
        <taxon>Borreliaceae</taxon>
        <taxon>Borreliella</taxon>
    </lineage>
</organism>
<keyword evidence="10" id="KW-1185">Reference proteome</keyword>
<dbReference type="PIRSF" id="PIRSF002181">
    <property type="entry name" value="Ribosomal_L13"/>
    <property type="match status" value="1"/>
</dbReference>
<dbReference type="GO" id="GO:0003735">
    <property type="term" value="F:structural constituent of ribosome"/>
    <property type="evidence" value="ECO:0007669"/>
    <property type="project" value="InterPro"/>
</dbReference>
<comment type="similarity">
    <text evidence="1 6 7">Belongs to the universal ribosomal protein uL13 family.</text>
</comment>
<name>A0A0A7UXP0_9SPIR</name>
<dbReference type="SUPFAM" id="SSF52161">
    <property type="entry name" value="Ribosomal protein L13"/>
    <property type="match status" value="1"/>
</dbReference>
<dbReference type="GO" id="GO:0022625">
    <property type="term" value="C:cytosolic large ribosomal subunit"/>
    <property type="evidence" value="ECO:0007669"/>
    <property type="project" value="TreeGrafter"/>
</dbReference>
<evidence type="ECO:0000256" key="7">
    <source>
        <dbReference type="RuleBase" id="RU003877"/>
    </source>
</evidence>
<proteinExistence type="inferred from homology"/>
<evidence type="ECO:0000256" key="5">
    <source>
        <dbReference type="ARBA" id="ARBA00035201"/>
    </source>
</evidence>
<evidence type="ECO:0000256" key="6">
    <source>
        <dbReference type="HAMAP-Rule" id="MF_01366"/>
    </source>
</evidence>
<dbReference type="HAMAP" id="MF_01366">
    <property type="entry name" value="Ribosomal_uL13"/>
    <property type="match status" value="1"/>
</dbReference>
<dbReference type="Pfam" id="PF00572">
    <property type="entry name" value="Ribosomal_L13"/>
    <property type="match status" value="1"/>
</dbReference>